<keyword evidence="4" id="KW-0479">Metal-binding</keyword>
<evidence type="ECO:0000313" key="11">
    <source>
        <dbReference type="EMBL" id="ASJ75860.1"/>
    </source>
</evidence>
<evidence type="ECO:0000313" key="12">
    <source>
        <dbReference type="Proteomes" id="UP000250079"/>
    </source>
</evidence>
<dbReference type="PANTHER" id="PTHR30616:SF2">
    <property type="entry name" value="PURINE NUCLEOSIDE PHOSPHORYLASE LACC1"/>
    <property type="match status" value="1"/>
</dbReference>
<dbReference type="RefSeq" id="WP_236994680.1">
    <property type="nucleotide sequence ID" value="NZ_CP018632.1"/>
</dbReference>
<evidence type="ECO:0000256" key="7">
    <source>
        <dbReference type="ARBA" id="ARBA00047989"/>
    </source>
</evidence>
<evidence type="ECO:0000256" key="6">
    <source>
        <dbReference type="ARBA" id="ARBA00022833"/>
    </source>
</evidence>
<comment type="catalytic activity">
    <reaction evidence="7">
        <text>adenosine + H2O + H(+) = inosine + NH4(+)</text>
        <dbReference type="Rhea" id="RHEA:24408"/>
        <dbReference type="ChEBI" id="CHEBI:15377"/>
        <dbReference type="ChEBI" id="CHEBI:15378"/>
        <dbReference type="ChEBI" id="CHEBI:16335"/>
        <dbReference type="ChEBI" id="CHEBI:17596"/>
        <dbReference type="ChEBI" id="CHEBI:28938"/>
        <dbReference type="EC" id="3.5.4.4"/>
    </reaction>
    <physiologicalReaction direction="left-to-right" evidence="7">
        <dbReference type="Rhea" id="RHEA:24409"/>
    </physiologicalReaction>
</comment>
<comment type="catalytic activity">
    <reaction evidence="1">
        <text>inosine + phosphate = alpha-D-ribose 1-phosphate + hypoxanthine</text>
        <dbReference type="Rhea" id="RHEA:27646"/>
        <dbReference type="ChEBI" id="CHEBI:17368"/>
        <dbReference type="ChEBI" id="CHEBI:17596"/>
        <dbReference type="ChEBI" id="CHEBI:43474"/>
        <dbReference type="ChEBI" id="CHEBI:57720"/>
        <dbReference type="EC" id="2.4.2.1"/>
    </reaction>
    <physiologicalReaction direction="left-to-right" evidence="1">
        <dbReference type="Rhea" id="RHEA:27647"/>
    </physiologicalReaction>
</comment>
<evidence type="ECO:0000256" key="2">
    <source>
        <dbReference type="ARBA" id="ARBA00007353"/>
    </source>
</evidence>
<keyword evidence="3" id="KW-0808">Transferase</keyword>
<comment type="similarity">
    <text evidence="2 10">Belongs to the purine nucleoside phosphorylase YfiH/LACC1 family.</text>
</comment>
<dbReference type="KEGG" id="gai:IMCC3135_29045"/>
<evidence type="ECO:0000256" key="5">
    <source>
        <dbReference type="ARBA" id="ARBA00022801"/>
    </source>
</evidence>
<proteinExistence type="inferred from homology"/>
<evidence type="ECO:0000256" key="9">
    <source>
        <dbReference type="ARBA" id="ARBA00049893"/>
    </source>
</evidence>
<dbReference type="InterPro" id="IPR003730">
    <property type="entry name" value="Cu_polyphenol_OxRdtase"/>
</dbReference>
<name>A0A2Z2P386_9GAMM</name>
<gene>
    <name evidence="11" type="primary">yfiH</name>
    <name evidence="11" type="ORF">IMCC3135_29045</name>
</gene>
<dbReference type="SUPFAM" id="SSF64438">
    <property type="entry name" value="CNF1/YfiH-like putative cysteine hydrolases"/>
    <property type="match status" value="1"/>
</dbReference>
<dbReference type="PANTHER" id="PTHR30616">
    <property type="entry name" value="UNCHARACTERIZED PROTEIN YFIH"/>
    <property type="match status" value="1"/>
</dbReference>
<dbReference type="Gene3D" id="3.60.140.10">
    <property type="entry name" value="CNF1/YfiH-like putative cysteine hydrolases"/>
    <property type="match status" value="1"/>
</dbReference>
<keyword evidence="12" id="KW-1185">Reference proteome</keyword>
<dbReference type="Proteomes" id="UP000250079">
    <property type="component" value="Chromosome"/>
</dbReference>
<dbReference type="GO" id="GO:0017061">
    <property type="term" value="F:S-methyl-5-thioadenosine phosphorylase activity"/>
    <property type="evidence" value="ECO:0007669"/>
    <property type="project" value="UniProtKB-EC"/>
</dbReference>
<dbReference type="EMBL" id="CP018632">
    <property type="protein sequence ID" value="ASJ75860.1"/>
    <property type="molecule type" value="Genomic_DNA"/>
</dbReference>
<dbReference type="NCBIfam" id="TIGR00726">
    <property type="entry name" value="peptidoglycan editing factor PgeF"/>
    <property type="match status" value="1"/>
</dbReference>
<keyword evidence="6" id="KW-0862">Zinc</keyword>
<evidence type="ECO:0000256" key="10">
    <source>
        <dbReference type="RuleBase" id="RU361274"/>
    </source>
</evidence>
<evidence type="ECO:0000256" key="4">
    <source>
        <dbReference type="ARBA" id="ARBA00022723"/>
    </source>
</evidence>
<dbReference type="CDD" id="cd16833">
    <property type="entry name" value="YfiH"/>
    <property type="match status" value="1"/>
</dbReference>
<keyword evidence="5" id="KW-0378">Hydrolase</keyword>
<protein>
    <recommendedName>
        <fullName evidence="10">Purine nucleoside phosphorylase</fullName>
    </recommendedName>
</protein>
<dbReference type="InterPro" id="IPR038371">
    <property type="entry name" value="Cu_polyphenol_OxRdtase_sf"/>
</dbReference>
<evidence type="ECO:0000256" key="3">
    <source>
        <dbReference type="ARBA" id="ARBA00022679"/>
    </source>
</evidence>
<reference evidence="11 12" key="1">
    <citation type="submission" date="2016-12" db="EMBL/GenBank/DDBJ databases">
        <authorList>
            <person name="Song W.-J."/>
            <person name="Kurnit D.M."/>
        </authorList>
    </citation>
    <scope>NUCLEOTIDE SEQUENCE [LARGE SCALE GENOMIC DNA]</scope>
    <source>
        <strain evidence="11 12">IMCC3135</strain>
    </source>
</reference>
<dbReference type="GO" id="GO:0005507">
    <property type="term" value="F:copper ion binding"/>
    <property type="evidence" value="ECO:0007669"/>
    <property type="project" value="TreeGrafter"/>
</dbReference>
<organism evidence="11 12">
    <name type="scientific">Granulosicoccus antarcticus IMCC3135</name>
    <dbReference type="NCBI Taxonomy" id="1192854"/>
    <lineage>
        <taxon>Bacteria</taxon>
        <taxon>Pseudomonadati</taxon>
        <taxon>Pseudomonadota</taxon>
        <taxon>Gammaproteobacteria</taxon>
        <taxon>Chromatiales</taxon>
        <taxon>Granulosicoccaceae</taxon>
        <taxon>Granulosicoccus</taxon>
    </lineage>
</organism>
<dbReference type="AlphaFoldDB" id="A0A2Z2P386"/>
<comment type="catalytic activity">
    <reaction evidence="8">
        <text>adenosine + phosphate = alpha-D-ribose 1-phosphate + adenine</text>
        <dbReference type="Rhea" id="RHEA:27642"/>
        <dbReference type="ChEBI" id="CHEBI:16335"/>
        <dbReference type="ChEBI" id="CHEBI:16708"/>
        <dbReference type="ChEBI" id="CHEBI:43474"/>
        <dbReference type="ChEBI" id="CHEBI:57720"/>
        <dbReference type="EC" id="2.4.2.1"/>
    </reaction>
    <physiologicalReaction direction="left-to-right" evidence="8">
        <dbReference type="Rhea" id="RHEA:27643"/>
    </physiologicalReaction>
</comment>
<accession>A0A2Z2P386</accession>
<dbReference type="InterPro" id="IPR011324">
    <property type="entry name" value="Cytotoxic_necrot_fac-like_cat"/>
</dbReference>
<sequence length="286" mass="30927">MVSSSTSSSEHRDASRITRADGRGEDFGLLTCMTPVWGVASRVTAFSTTRLGGISQAPYDALNLGLHVGDDEPAVRENRRRLQESFALPESPHWMKQTHGTDVYAIESGSIDEAICADGSWTNKPDTVLAVLTADCLPVVICDKLGTELAVVHAGWRGLAAGILENALARFSEQAELHAWLGPAIGPDAFEVGAEVRQAFIERNPAHETCFEAGMSAVGSGSPDKQKYWADLYSLARAELQQSRSVTVTGGDYCTVTQPQWFHSHRRDGLRSGRMATVAWIGALPE</sequence>
<evidence type="ECO:0000256" key="1">
    <source>
        <dbReference type="ARBA" id="ARBA00000553"/>
    </source>
</evidence>
<comment type="catalytic activity">
    <reaction evidence="9">
        <text>S-methyl-5'-thioadenosine + phosphate = 5-(methylsulfanyl)-alpha-D-ribose 1-phosphate + adenine</text>
        <dbReference type="Rhea" id="RHEA:11852"/>
        <dbReference type="ChEBI" id="CHEBI:16708"/>
        <dbReference type="ChEBI" id="CHEBI:17509"/>
        <dbReference type="ChEBI" id="CHEBI:43474"/>
        <dbReference type="ChEBI" id="CHEBI:58533"/>
        <dbReference type="EC" id="2.4.2.28"/>
    </reaction>
    <physiologicalReaction direction="left-to-right" evidence="9">
        <dbReference type="Rhea" id="RHEA:11853"/>
    </physiologicalReaction>
</comment>
<dbReference type="Pfam" id="PF02578">
    <property type="entry name" value="Cu-oxidase_4"/>
    <property type="match status" value="1"/>
</dbReference>
<evidence type="ECO:0000256" key="8">
    <source>
        <dbReference type="ARBA" id="ARBA00048968"/>
    </source>
</evidence>
<dbReference type="GO" id="GO:0016787">
    <property type="term" value="F:hydrolase activity"/>
    <property type="evidence" value="ECO:0007669"/>
    <property type="project" value="UniProtKB-KW"/>
</dbReference>